<organism evidence="3 4">
    <name type="scientific">Phytophthora aleatoria</name>
    <dbReference type="NCBI Taxonomy" id="2496075"/>
    <lineage>
        <taxon>Eukaryota</taxon>
        <taxon>Sar</taxon>
        <taxon>Stramenopiles</taxon>
        <taxon>Oomycota</taxon>
        <taxon>Peronosporomycetes</taxon>
        <taxon>Peronosporales</taxon>
        <taxon>Peronosporaceae</taxon>
        <taxon>Phytophthora</taxon>
    </lineage>
</organism>
<evidence type="ECO:0000313" key="4">
    <source>
        <dbReference type="Proteomes" id="UP000709295"/>
    </source>
</evidence>
<comment type="caution">
    <text evidence="3">The sequence shown here is derived from an EMBL/GenBank/DDBJ whole genome shotgun (WGS) entry which is preliminary data.</text>
</comment>
<gene>
    <name evidence="3" type="ORF">JG688_00014619</name>
</gene>
<evidence type="ECO:0000256" key="2">
    <source>
        <dbReference type="SAM" id="SignalP"/>
    </source>
</evidence>
<feature type="signal peptide" evidence="2">
    <location>
        <begin position="1"/>
        <end position="18"/>
    </location>
</feature>
<sequence>WSAFGSIGISLILCFITAHPRNLLPPQGRSTPRSRSFSQPLAATLTPTVLKKSNMILISRADGDERSKNDDGEANTVSEARNSFARSTDARGRGVDGALNSAKETICISIDMSSEKSVVATADLPTSQRSVGASTTAGSKAGSSKKTGKSTRGKPLTLKSLPKRTRKLLDDVINDSICERTSIAKKHSCIEIAHAKVKFTKDLLELGIYTTDEVETMVAAQFDDK</sequence>
<reference evidence="3" key="1">
    <citation type="submission" date="2021-01" db="EMBL/GenBank/DDBJ databases">
        <title>Phytophthora aleatoria, a newly-described species from Pinus radiata is distinct from Phytophthora cactorum isolates based on comparative genomics.</title>
        <authorList>
            <person name="Mcdougal R."/>
            <person name="Panda P."/>
            <person name="Williams N."/>
            <person name="Studholme D.J."/>
        </authorList>
    </citation>
    <scope>NUCLEOTIDE SEQUENCE</scope>
    <source>
        <strain evidence="3">NZFS 4037</strain>
    </source>
</reference>
<feature type="region of interest" description="Disordered" evidence="1">
    <location>
        <begin position="61"/>
        <end position="96"/>
    </location>
</feature>
<proteinExistence type="predicted"/>
<feature type="non-terminal residue" evidence="3">
    <location>
        <position position="1"/>
    </location>
</feature>
<keyword evidence="2" id="KW-0732">Signal</keyword>
<name>A0A8J5IV47_9STRA</name>
<dbReference type="EMBL" id="JAENGY010001422">
    <property type="protein sequence ID" value="KAG6949450.1"/>
    <property type="molecule type" value="Genomic_DNA"/>
</dbReference>
<feature type="chain" id="PRO_5035232373" description="RxLR effector protein" evidence="2">
    <location>
        <begin position="19"/>
        <end position="225"/>
    </location>
</feature>
<keyword evidence="4" id="KW-1185">Reference proteome</keyword>
<dbReference type="AlphaFoldDB" id="A0A8J5IV47"/>
<feature type="compositionally biased region" description="Polar residues" evidence="1">
    <location>
        <begin position="75"/>
        <end position="86"/>
    </location>
</feature>
<protein>
    <recommendedName>
        <fullName evidence="5">RxLR effector protein</fullName>
    </recommendedName>
</protein>
<evidence type="ECO:0000313" key="3">
    <source>
        <dbReference type="EMBL" id="KAG6949450.1"/>
    </source>
</evidence>
<feature type="region of interest" description="Disordered" evidence="1">
    <location>
        <begin position="123"/>
        <end position="160"/>
    </location>
</feature>
<dbReference type="Proteomes" id="UP000709295">
    <property type="component" value="Unassembled WGS sequence"/>
</dbReference>
<evidence type="ECO:0000256" key="1">
    <source>
        <dbReference type="SAM" id="MobiDB-lite"/>
    </source>
</evidence>
<feature type="compositionally biased region" description="Basic and acidic residues" evidence="1">
    <location>
        <begin position="61"/>
        <end position="71"/>
    </location>
</feature>
<evidence type="ECO:0008006" key="5">
    <source>
        <dbReference type="Google" id="ProtNLM"/>
    </source>
</evidence>
<accession>A0A8J5IV47</accession>
<feature type="compositionally biased region" description="Low complexity" evidence="1">
    <location>
        <begin position="132"/>
        <end position="145"/>
    </location>
</feature>